<evidence type="ECO:0000313" key="9">
    <source>
        <dbReference type="Proteomes" id="UP000639606"/>
    </source>
</evidence>
<dbReference type="NCBIfam" id="NF005875">
    <property type="entry name" value="PRK07819.1"/>
    <property type="match status" value="1"/>
</dbReference>
<evidence type="ECO:0000256" key="3">
    <source>
        <dbReference type="ARBA" id="ARBA00023002"/>
    </source>
</evidence>
<dbReference type="GO" id="GO:0008691">
    <property type="term" value="F:3-hydroxybutyryl-CoA dehydrogenase activity"/>
    <property type="evidence" value="ECO:0007669"/>
    <property type="project" value="TreeGrafter"/>
</dbReference>
<keyword evidence="3" id="KW-0560">Oxidoreductase</keyword>
<dbReference type="InterPro" id="IPR036291">
    <property type="entry name" value="NAD(P)-bd_dom_sf"/>
</dbReference>
<dbReference type="Gene3D" id="3.40.50.720">
    <property type="entry name" value="NAD(P)-binding Rossmann-like Domain"/>
    <property type="match status" value="1"/>
</dbReference>
<evidence type="ECO:0000256" key="5">
    <source>
        <dbReference type="PIRSR" id="PIRSR000105-3"/>
    </source>
</evidence>
<sequence length="287" mass="31321">MEEVRQVGVVGCGVMGAGIVDVCAQAGLDVRVVVSARPSVDRARARVLKSVDNRVRKGLLSEQDRDALLERVSFTDDFAELRDRQFVVEAVPEDEEAKRLVLKEVDAVVESDDAVIASTTSSIPITALARGVERPERVIGAHFFNPAPAMRLVELTAGLLTAQDARVRTEAFVTEVLGKRVVWCQDRAGFVVNSLLVPYLLSGIRMLESGFAAAEDIDAGMELGCAHPMGPLRLCDLIGLDVVTAVARAMYEEYKEPLYSPPSLLLRMVDAGLLGRKTGRGFHDYRR</sequence>
<dbReference type="SUPFAM" id="SSF48179">
    <property type="entry name" value="6-phosphogluconate dehydrogenase C-terminal domain-like"/>
    <property type="match status" value="1"/>
</dbReference>
<evidence type="ECO:0000256" key="4">
    <source>
        <dbReference type="PIRSR" id="PIRSR000105-1"/>
    </source>
</evidence>
<protein>
    <submittedName>
        <fullName evidence="8">3-hydroxybutyryl-CoA dehydrogenase</fullName>
    </submittedName>
</protein>
<proteinExistence type="inferred from homology"/>
<name>A0A918AS22_9PSEU</name>
<dbReference type="PANTHER" id="PTHR48075">
    <property type="entry name" value="3-HYDROXYACYL-COA DEHYDROGENASE FAMILY PROTEIN"/>
    <property type="match status" value="1"/>
</dbReference>
<gene>
    <name evidence="8" type="primary">paaH</name>
    <name evidence="8" type="ORF">GCM10010185_61950</name>
</gene>
<dbReference type="InterPro" id="IPR013328">
    <property type="entry name" value="6PGD_dom2"/>
</dbReference>
<comment type="caution">
    <text evidence="8">The sequence shown here is derived from an EMBL/GenBank/DDBJ whole genome shotgun (WGS) entry which is preliminary data.</text>
</comment>
<dbReference type="Gene3D" id="1.10.1040.10">
    <property type="entry name" value="N-(1-d-carboxylethyl)-l-norvaline Dehydrogenase, domain 2"/>
    <property type="match status" value="1"/>
</dbReference>
<reference evidence="8" key="1">
    <citation type="journal article" date="2014" name="Int. J. Syst. Evol. Microbiol.">
        <title>Complete genome sequence of Corynebacterium casei LMG S-19264T (=DSM 44701T), isolated from a smear-ripened cheese.</title>
        <authorList>
            <consortium name="US DOE Joint Genome Institute (JGI-PGF)"/>
            <person name="Walter F."/>
            <person name="Albersmeier A."/>
            <person name="Kalinowski J."/>
            <person name="Ruckert C."/>
        </authorList>
    </citation>
    <scope>NUCLEOTIDE SEQUENCE</scope>
    <source>
        <strain evidence="8">JCM 3313</strain>
    </source>
</reference>
<dbReference type="AlphaFoldDB" id="A0A918AS22"/>
<dbReference type="EMBL" id="BMRG01000019">
    <property type="protein sequence ID" value="GGP79648.1"/>
    <property type="molecule type" value="Genomic_DNA"/>
</dbReference>
<dbReference type="Proteomes" id="UP000639606">
    <property type="component" value="Unassembled WGS sequence"/>
</dbReference>
<evidence type="ECO:0000259" key="6">
    <source>
        <dbReference type="Pfam" id="PF00725"/>
    </source>
</evidence>
<accession>A0A918AS22</accession>
<dbReference type="GO" id="GO:0006635">
    <property type="term" value="P:fatty acid beta-oxidation"/>
    <property type="evidence" value="ECO:0007669"/>
    <property type="project" value="TreeGrafter"/>
</dbReference>
<dbReference type="Pfam" id="PF00725">
    <property type="entry name" value="3HCDH"/>
    <property type="match status" value="1"/>
</dbReference>
<feature type="domain" description="3-hydroxyacyl-CoA dehydrogenase C-terminal" evidence="6">
    <location>
        <begin position="189"/>
        <end position="285"/>
    </location>
</feature>
<dbReference type="Pfam" id="PF02737">
    <property type="entry name" value="3HCDH_N"/>
    <property type="match status" value="1"/>
</dbReference>
<dbReference type="PIRSF" id="PIRSF000105">
    <property type="entry name" value="HCDH"/>
    <property type="match status" value="1"/>
</dbReference>
<evidence type="ECO:0000259" key="7">
    <source>
        <dbReference type="Pfam" id="PF02737"/>
    </source>
</evidence>
<evidence type="ECO:0000256" key="2">
    <source>
        <dbReference type="ARBA" id="ARBA00009463"/>
    </source>
</evidence>
<dbReference type="PANTHER" id="PTHR48075:SF9">
    <property type="entry name" value="3-HYDROXYBUTYRYL-COA DEHYDROGENASE"/>
    <property type="match status" value="1"/>
</dbReference>
<dbReference type="InterPro" id="IPR022694">
    <property type="entry name" value="3-OHacyl-CoA_DH"/>
</dbReference>
<keyword evidence="9" id="KW-1185">Reference proteome</keyword>
<feature type="site" description="Important for catalytic activity" evidence="4">
    <location>
        <position position="142"/>
    </location>
</feature>
<dbReference type="InterPro" id="IPR008927">
    <property type="entry name" value="6-PGluconate_DH-like_C_sf"/>
</dbReference>
<evidence type="ECO:0000313" key="8">
    <source>
        <dbReference type="EMBL" id="GGP79648.1"/>
    </source>
</evidence>
<dbReference type="InterPro" id="IPR006108">
    <property type="entry name" value="3HC_DH_C"/>
</dbReference>
<feature type="binding site" evidence="5">
    <location>
        <position position="57"/>
    </location>
    <ligand>
        <name>CoA</name>
        <dbReference type="ChEBI" id="CHEBI:57287"/>
    </ligand>
</feature>
<reference evidence="8" key="2">
    <citation type="submission" date="2020-09" db="EMBL/GenBank/DDBJ databases">
        <authorList>
            <person name="Sun Q."/>
            <person name="Ohkuma M."/>
        </authorList>
    </citation>
    <scope>NUCLEOTIDE SEQUENCE</scope>
    <source>
        <strain evidence="8">JCM 3313</strain>
    </source>
</reference>
<evidence type="ECO:0000256" key="1">
    <source>
        <dbReference type="ARBA" id="ARBA00005086"/>
    </source>
</evidence>
<feature type="binding site" evidence="5">
    <location>
        <position position="121"/>
    </location>
    <ligand>
        <name>CoA</name>
        <dbReference type="ChEBI" id="CHEBI:57287"/>
    </ligand>
</feature>
<dbReference type="SUPFAM" id="SSF51735">
    <property type="entry name" value="NAD(P)-binding Rossmann-fold domains"/>
    <property type="match status" value="1"/>
</dbReference>
<dbReference type="GO" id="GO:0070403">
    <property type="term" value="F:NAD+ binding"/>
    <property type="evidence" value="ECO:0007669"/>
    <property type="project" value="InterPro"/>
</dbReference>
<feature type="binding site" evidence="5">
    <location>
        <position position="50"/>
    </location>
    <ligand>
        <name>CoA</name>
        <dbReference type="ChEBI" id="CHEBI:57287"/>
    </ligand>
</feature>
<organism evidence="8 9">
    <name type="scientific">Saccharothrix coeruleofusca</name>
    <dbReference type="NCBI Taxonomy" id="33919"/>
    <lineage>
        <taxon>Bacteria</taxon>
        <taxon>Bacillati</taxon>
        <taxon>Actinomycetota</taxon>
        <taxon>Actinomycetes</taxon>
        <taxon>Pseudonocardiales</taxon>
        <taxon>Pseudonocardiaceae</taxon>
        <taxon>Saccharothrix</taxon>
    </lineage>
</organism>
<comment type="similarity">
    <text evidence="2">Belongs to the 3-hydroxyacyl-CoA dehydrogenase family.</text>
</comment>
<comment type="pathway">
    <text evidence="1">Lipid metabolism; butanoate metabolism.</text>
</comment>
<dbReference type="InterPro" id="IPR006176">
    <property type="entry name" value="3-OHacyl-CoA_DH_NAD-bd"/>
</dbReference>
<dbReference type="FunFam" id="3.40.50.720:FF:000009">
    <property type="entry name" value="Fatty oxidation complex, alpha subunit"/>
    <property type="match status" value="1"/>
</dbReference>
<dbReference type="RefSeq" id="WP_276515675.1">
    <property type="nucleotide sequence ID" value="NZ_BMRG01000019.1"/>
</dbReference>
<feature type="domain" description="3-hydroxyacyl-CoA dehydrogenase NAD binding" evidence="7">
    <location>
        <begin position="6"/>
        <end position="186"/>
    </location>
</feature>